<reference evidence="14" key="1">
    <citation type="submission" date="2020-03" db="EMBL/GenBank/DDBJ databases">
        <title>A high-quality chromosome-level genome assembly of a woody plant with both climbing and erect habits, Rhamnella rubrinervis.</title>
        <authorList>
            <person name="Lu Z."/>
            <person name="Yang Y."/>
            <person name="Zhu X."/>
            <person name="Sun Y."/>
        </authorList>
    </citation>
    <scope>NUCLEOTIDE SEQUENCE</scope>
    <source>
        <strain evidence="14">BYM</strain>
        <tissue evidence="14">Leaf</tissue>
    </source>
</reference>
<dbReference type="Pfam" id="PF00035">
    <property type="entry name" value="dsrm"/>
    <property type="match status" value="2"/>
</dbReference>
<dbReference type="PANTHER" id="PTHR11129">
    <property type="entry name" value="PROTEIN FARNESYLTRANSFERASE ALPHA SUBUNIT/RAB GERANYLGERANYL TRANSFERASE ALPHA SUBUNIT"/>
    <property type="match status" value="1"/>
</dbReference>
<dbReference type="PROSITE" id="PS50137">
    <property type="entry name" value="DS_RBD"/>
    <property type="match status" value="2"/>
</dbReference>
<feature type="region of interest" description="Disordered" evidence="12">
    <location>
        <begin position="256"/>
        <end position="277"/>
    </location>
</feature>
<dbReference type="Gene3D" id="3.30.160.20">
    <property type="match status" value="2"/>
</dbReference>
<evidence type="ECO:0000313" key="15">
    <source>
        <dbReference type="Proteomes" id="UP000796880"/>
    </source>
</evidence>
<dbReference type="SMART" id="SM00358">
    <property type="entry name" value="DSRM"/>
    <property type="match status" value="2"/>
</dbReference>
<dbReference type="FunFam" id="1.25.40.120:FF:000035">
    <property type="entry name" value="Geranylgeranyl transferase type-2 subunit alpha"/>
    <property type="match status" value="1"/>
</dbReference>
<dbReference type="InterPro" id="IPR044450">
    <property type="entry name" value="AtDRB-like_DSRM_1"/>
</dbReference>
<name>A0A8K0H8A8_9ROSA</name>
<evidence type="ECO:0000256" key="1">
    <source>
        <dbReference type="ARBA" id="ARBA00006734"/>
    </source>
</evidence>
<feature type="compositionally biased region" description="Polar residues" evidence="12">
    <location>
        <begin position="256"/>
        <end position="274"/>
    </location>
</feature>
<evidence type="ECO:0000313" key="14">
    <source>
        <dbReference type="EMBL" id="KAF3447255.1"/>
    </source>
</evidence>
<dbReference type="InterPro" id="IPR014720">
    <property type="entry name" value="dsRBD_dom"/>
</dbReference>
<dbReference type="InterPro" id="IPR044451">
    <property type="entry name" value="AtDRB-like_DSRM_2"/>
</dbReference>
<dbReference type="GO" id="GO:0004663">
    <property type="term" value="F:Rab geranylgeranyltransferase activity"/>
    <property type="evidence" value="ECO:0007669"/>
    <property type="project" value="UniProtKB-EC"/>
</dbReference>
<keyword evidence="4" id="KW-0637">Prenyltransferase</keyword>
<keyword evidence="6" id="KW-0677">Repeat</keyword>
<dbReference type="EC" id="2.5.1.60" evidence="2"/>
<dbReference type="Proteomes" id="UP000796880">
    <property type="component" value="Unassembled WGS sequence"/>
</dbReference>
<dbReference type="InterPro" id="IPR001611">
    <property type="entry name" value="Leu-rich_rpt"/>
</dbReference>
<evidence type="ECO:0000256" key="5">
    <source>
        <dbReference type="ARBA" id="ARBA00022679"/>
    </source>
</evidence>
<dbReference type="CDD" id="cd19907">
    <property type="entry name" value="DSRM_AtDRB-like_rpt1"/>
    <property type="match status" value="1"/>
</dbReference>
<protein>
    <recommendedName>
        <fullName evidence="3">Geranylgeranyl transferase type-2 subunit alpha</fullName>
        <ecNumber evidence="2">2.5.1.60</ecNumber>
    </recommendedName>
    <alternativeName>
        <fullName evidence="8">Geranylgeranyl transferase type II subunit alpha</fullName>
    </alternativeName>
</protein>
<dbReference type="FunFam" id="3.30.160.20:FF:000047">
    <property type="entry name" value="double-stranded RNA-binding protein 1"/>
    <property type="match status" value="1"/>
</dbReference>
<dbReference type="InterPro" id="IPR002088">
    <property type="entry name" value="Prenyl_trans_a"/>
</dbReference>
<evidence type="ECO:0000256" key="6">
    <source>
        <dbReference type="ARBA" id="ARBA00022737"/>
    </source>
</evidence>
<organism evidence="14 15">
    <name type="scientific">Rhamnella rubrinervis</name>
    <dbReference type="NCBI Taxonomy" id="2594499"/>
    <lineage>
        <taxon>Eukaryota</taxon>
        <taxon>Viridiplantae</taxon>
        <taxon>Streptophyta</taxon>
        <taxon>Embryophyta</taxon>
        <taxon>Tracheophyta</taxon>
        <taxon>Spermatophyta</taxon>
        <taxon>Magnoliopsida</taxon>
        <taxon>eudicotyledons</taxon>
        <taxon>Gunneridae</taxon>
        <taxon>Pentapetalae</taxon>
        <taxon>rosids</taxon>
        <taxon>fabids</taxon>
        <taxon>Rosales</taxon>
        <taxon>Rhamnaceae</taxon>
        <taxon>rhamnoid group</taxon>
        <taxon>Rhamneae</taxon>
        <taxon>Rhamnella</taxon>
    </lineage>
</organism>
<dbReference type="CDD" id="cd19908">
    <property type="entry name" value="DSRM_AtDRB-like_rpt2"/>
    <property type="match status" value="1"/>
</dbReference>
<dbReference type="FunFam" id="3.80.10.10:FF:000756">
    <property type="entry name" value="Rab geranylgeranyl transferase like protein"/>
    <property type="match status" value="1"/>
</dbReference>
<dbReference type="PROSITE" id="PS51450">
    <property type="entry name" value="LRR"/>
    <property type="match status" value="2"/>
</dbReference>
<feature type="domain" description="DRBM" evidence="13">
    <location>
        <begin position="101"/>
        <end position="170"/>
    </location>
</feature>
<comment type="catalytic activity">
    <reaction evidence="10">
        <text>geranylgeranyl diphosphate + L-cysteinyl-[protein] = S-geranylgeranyl-L-cysteinyl-[protein] + diphosphate</text>
        <dbReference type="Rhea" id="RHEA:21240"/>
        <dbReference type="Rhea" id="RHEA-COMP:10131"/>
        <dbReference type="Rhea" id="RHEA-COMP:11537"/>
        <dbReference type="ChEBI" id="CHEBI:29950"/>
        <dbReference type="ChEBI" id="CHEBI:33019"/>
        <dbReference type="ChEBI" id="CHEBI:57533"/>
        <dbReference type="ChEBI" id="CHEBI:86021"/>
        <dbReference type="EC" id="2.5.1.60"/>
    </reaction>
</comment>
<feature type="domain" description="DRBM" evidence="13">
    <location>
        <begin position="15"/>
        <end position="84"/>
    </location>
</feature>
<dbReference type="InterPro" id="IPR032675">
    <property type="entry name" value="LRR_dom_sf"/>
</dbReference>
<dbReference type="EMBL" id="VOIH02000005">
    <property type="protein sequence ID" value="KAF3447255.1"/>
    <property type="molecule type" value="Genomic_DNA"/>
</dbReference>
<dbReference type="PANTHER" id="PTHR11129:SF2">
    <property type="entry name" value="GERANYLGERANYL TRANSFERASE TYPE-2 SUBUNIT ALPHA"/>
    <property type="match status" value="1"/>
</dbReference>
<evidence type="ECO:0000256" key="7">
    <source>
        <dbReference type="ARBA" id="ARBA00022884"/>
    </source>
</evidence>
<dbReference type="OrthoDB" id="1658at2759"/>
<accession>A0A8K0H8A8</accession>
<evidence type="ECO:0000256" key="2">
    <source>
        <dbReference type="ARBA" id="ARBA00012656"/>
    </source>
</evidence>
<dbReference type="Pfam" id="PF01239">
    <property type="entry name" value="PPTA"/>
    <property type="match status" value="5"/>
</dbReference>
<dbReference type="PROSITE" id="PS51147">
    <property type="entry name" value="PFTA"/>
    <property type="match status" value="5"/>
</dbReference>
<keyword evidence="15" id="KW-1185">Reference proteome</keyword>
<evidence type="ECO:0000259" key="13">
    <source>
        <dbReference type="PROSITE" id="PS50137"/>
    </source>
</evidence>
<evidence type="ECO:0000256" key="11">
    <source>
        <dbReference type="PROSITE-ProRule" id="PRU00266"/>
    </source>
</evidence>
<evidence type="ECO:0000256" key="12">
    <source>
        <dbReference type="SAM" id="MobiDB-lite"/>
    </source>
</evidence>
<evidence type="ECO:0000256" key="3">
    <source>
        <dbReference type="ARBA" id="ARBA00014772"/>
    </source>
</evidence>
<sequence length="1082" mass="121350">MPTNDGFQGVSNCYVFKSRLQEYAQKMGLPTPVYETIKEGPSHEPSFRSTVIVNGVRYDSLSGFFNRKAAEQSAAEVALVELSKSVDINRCISLPVHETGLCKNLLQEYAQKMNYAIPLYQCQKDENPGRAPRFSCTVEIGGIRYIGAAAKTKKEAEIKAARTALLAIQSSTSDKSIGDTPLTVIPSKKRGAEANVTTRDTSNVPKSKKPRFRKTKFKKKLSGVKVFQTRIENVQMLGLNVGNVEESKCENNNAFAISSKQLPTQPVTNSQDGKGQNEKVKYAVEGSLDSHTDGNSAIGLPTTPVLDTNGSKNGAVTVGTPTAVMSHGDGTLVSKNANEVSGCGELVKPVSNSSVDQLEASNMMHGRPRKSPKPEDEAASAAKAEKLRAFQSQFLSNHHNNNYTKEAIEVSAKLLQINPESYTAWNYRKLAVQHNLSHSNSDTDSVKSILDEELRVVESALSQNFKSYGAWHHRKWVLSKGHSSIDHELRLLNRFQKDDSRNFHAWNYRRFVAALMDRSEEEELNYTTDMINTNFSNYSAWHNRSVLLSHLLKRRVEGFFPKEKVLNDEYELVHQALFTDPDDQSGWFYYLWLLDQTVKADAPSIVSTWPVHGSYITLSGDKCVRDVALFSFYSFHSDSGTFPLILYFNEAVGGVNSSTVTVTSKLCTNSDLIWKPLSINNSSIAQVWVTYVKFLDKKLHCSENYTVEVSLGHSQGIISSRGFDYSHSTQIAFEVRVQCIEAELTKDQDQKISWKEGDFQNYETQCQEPNPVVSLNQLIINDCCEPTTSNWHAETVANEIALFRELLSEISCKIGKLTLARLLRADDAILSPSSNKMAHAEEILNLYSDLIKLDPSHSWFYKDEWSSVFLQQVTSNGESLMRHCYQYRDLLVPSIGNFICLRLNNLSLSRMGSFEKLLWIQMLDLSHNELRSIEGVEALQLLSCLNLSYNKLSSFTALGPLRLLKSLKVLDISCNEIGSHSIDTSRYLFSSPLSHTEEIEWNGDEIDTGNVNLTNYWEAFLAFKGLNLTQVDISGNAVADEQFMTFFVKLLPGVKWLDGERLRYDMSSVSDNLELFIGFLIL</sequence>
<evidence type="ECO:0000256" key="10">
    <source>
        <dbReference type="ARBA" id="ARBA00047658"/>
    </source>
</evidence>
<gene>
    <name evidence="14" type="ORF">FNV43_RR12435</name>
</gene>
<dbReference type="AlphaFoldDB" id="A0A8K0H8A8"/>
<evidence type="ECO:0000256" key="8">
    <source>
        <dbReference type="ARBA" id="ARBA00031267"/>
    </source>
</evidence>
<dbReference type="SUPFAM" id="SSF48439">
    <property type="entry name" value="Protein prenylyltransferase"/>
    <property type="match status" value="1"/>
</dbReference>
<evidence type="ECO:0000256" key="9">
    <source>
        <dbReference type="ARBA" id="ARBA00037597"/>
    </source>
</evidence>
<dbReference type="SUPFAM" id="SSF52058">
    <property type="entry name" value="L domain-like"/>
    <property type="match status" value="1"/>
</dbReference>
<feature type="region of interest" description="Disordered" evidence="12">
    <location>
        <begin position="191"/>
        <end position="212"/>
    </location>
</feature>
<comment type="function">
    <text evidence="9">Binds double-stranded RNA.</text>
</comment>
<comment type="caution">
    <text evidence="14">The sequence shown here is derived from an EMBL/GenBank/DDBJ whole genome shotgun (WGS) entry which is preliminary data.</text>
</comment>
<feature type="compositionally biased region" description="Polar residues" evidence="12">
    <location>
        <begin position="195"/>
        <end position="204"/>
    </location>
</feature>
<proteinExistence type="inferred from homology"/>
<dbReference type="FunFam" id="3.30.160.20:FF:000048">
    <property type="entry name" value="Double-stranded RNA-binding protein 1"/>
    <property type="match status" value="1"/>
</dbReference>
<keyword evidence="5" id="KW-0808">Transferase</keyword>
<dbReference type="GO" id="GO:0005968">
    <property type="term" value="C:Rab-protein geranylgeranyltransferase complex"/>
    <property type="evidence" value="ECO:0007669"/>
    <property type="project" value="TreeGrafter"/>
</dbReference>
<feature type="region of interest" description="Disordered" evidence="12">
    <location>
        <begin position="362"/>
        <end position="383"/>
    </location>
</feature>
<comment type="similarity">
    <text evidence="1">Belongs to the protein prenyltransferase subunit alpha family.</text>
</comment>
<dbReference type="SUPFAM" id="SSF54768">
    <property type="entry name" value="dsRNA-binding domain-like"/>
    <property type="match status" value="2"/>
</dbReference>
<keyword evidence="7 11" id="KW-0694">RNA-binding</keyword>
<dbReference type="Gene3D" id="1.25.40.120">
    <property type="entry name" value="Protein prenylyltransferase"/>
    <property type="match status" value="1"/>
</dbReference>
<dbReference type="GO" id="GO:0003725">
    <property type="term" value="F:double-stranded RNA binding"/>
    <property type="evidence" value="ECO:0007669"/>
    <property type="project" value="InterPro"/>
</dbReference>
<evidence type="ECO:0000256" key="4">
    <source>
        <dbReference type="ARBA" id="ARBA00022602"/>
    </source>
</evidence>
<dbReference type="Gene3D" id="3.80.10.10">
    <property type="entry name" value="Ribonuclease Inhibitor"/>
    <property type="match status" value="1"/>
</dbReference>